<evidence type="ECO:0000313" key="6">
    <source>
        <dbReference type="Proteomes" id="UP000799049"/>
    </source>
</evidence>
<dbReference type="GO" id="GO:0034551">
    <property type="term" value="P:mitochondrial respiratory chain complex III assembly"/>
    <property type="evidence" value="ECO:0007669"/>
    <property type="project" value="InterPro"/>
</dbReference>
<keyword evidence="3" id="KW-0143">Chaperone</keyword>
<organism evidence="5 6">
    <name type="scientific">Andalucia godoyi</name>
    <name type="common">Flagellate</name>
    <dbReference type="NCBI Taxonomy" id="505711"/>
    <lineage>
        <taxon>Eukaryota</taxon>
        <taxon>Discoba</taxon>
        <taxon>Jakobida</taxon>
        <taxon>Andalucina</taxon>
        <taxon>Andaluciidae</taxon>
        <taxon>Andalucia</taxon>
    </lineage>
</organism>
<protein>
    <submittedName>
        <fullName evidence="5">Mitochondrial CIII assembly factor LYRM7</fullName>
    </submittedName>
</protein>
<dbReference type="InterPro" id="IPR008011">
    <property type="entry name" value="Complex1_LYR_dom"/>
</dbReference>
<proteinExistence type="predicted"/>
<dbReference type="CDD" id="cd20267">
    <property type="entry name" value="Complex1_LYR_LYRM7"/>
    <property type="match status" value="1"/>
</dbReference>
<dbReference type="EMBL" id="VRVR01000014">
    <property type="protein sequence ID" value="KAF0852837.1"/>
    <property type="molecule type" value="Genomic_DNA"/>
</dbReference>
<evidence type="ECO:0000256" key="3">
    <source>
        <dbReference type="ARBA" id="ARBA00023186"/>
    </source>
</evidence>
<evidence type="ECO:0000256" key="1">
    <source>
        <dbReference type="ARBA" id="ARBA00004305"/>
    </source>
</evidence>
<dbReference type="GO" id="GO:0044183">
    <property type="term" value="F:protein folding chaperone"/>
    <property type="evidence" value="ECO:0007669"/>
    <property type="project" value="TreeGrafter"/>
</dbReference>
<sequence>MSGVGLRSSVLGSFRRLLRAAEATFSHDSQMLVSSRSEIRSHYDSNRQLSNSGMIRQALEMAEEAARFVRQAVVQTDGARLRMSAEQVQLANGYVEIEQVNADLLRAVDDEVRGVAVEKKVCDGSSCKSCSCGKVARTACSS</sequence>
<dbReference type="InterPro" id="IPR045298">
    <property type="entry name" value="Complex1_LYR_LYRM7"/>
</dbReference>
<gene>
    <name evidence="5" type="ORF">ANDGO_04481</name>
</gene>
<name>A0A8K0AJ05_ANDGO</name>
<accession>A0A8K0AJ05</accession>
<dbReference type="Pfam" id="PF05347">
    <property type="entry name" value="Complex1_LYR"/>
    <property type="match status" value="1"/>
</dbReference>
<dbReference type="PANTHER" id="PTHR46749:SF1">
    <property type="entry name" value="COMPLEX III ASSEMBLY FACTOR LYRM7"/>
    <property type="match status" value="1"/>
</dbReference>
<evidence type="ECO:0000256" key="2">
    <source>
        <dbReference type="ARBA" id="ARBA00023128"/>
    </source>
</evidence>
<dbReference type="GO" id="GO:0005759">
    <property type="term" value="C:mitochondrial matrix"/>
    <property type="evidence" value="ECO:0007669"/>
    <property type="project" value="UniProtKB-SubCell"/>
</dbReference>
<evidence type="ECO:0000259" key="4">
    <source>
        <dbReference type="Pfam" id="PF05347"/>
    </source>
</evidence>
<dbReference type="PANTHER" id="PTHR46749">
    <property type="entry name" value="COMPLEX III ASSEMBLY FACTOR LYRM7"/>
    <property type="match status" value="1"/>
</dbReference>
<reference evidence="5" key="1">
    <citation type="submission" date="2019-09" db="EMBL/GenBank/DDBJ databases">
        <title>The Mitochondrial Proteome of the Jakobid, Andalucia godoyi, a Protist With the Most Gene-Rich and Bacteria-Like Mitochondrial Genome.</title>
        <authorList>
            <person name="Gray M.W."/>
            <person name="Burger G."/>
            <person name="Derelle R."/>
            <person name="Klimes V."/>
            <person name="Leger M."/>
            <person name="Sarrasin M."/>
            <person name="Vlcek C."/>
            <person name="Roger A.J."/>
            <person name="Elias M."/>
            <person name="Lang B.F."/>
        </authorList>
    </citation>
    <scope>NUCLEOTIDE SEQUENCE</scope>
    <source>
        <strain evidence="5">And28</strain>
    </source>
</reference>
<feature type="domain" description="Complex 1 LYR protein" evidence="4">
    <location>
        <begin position="10"/>
        <end position="65"/>
    </location>
</feature>
<keyword evidence="2" id="KW-0496">Mitochondrion</keyword>
<comment type="caution">
    <text evidence="5">The sequence shown here is derived from an EMBL/GenBank/DDBJ whole genome shotgun (WGS) entry which is preliminary data.</text>
</comment>
<dbReference type="AlphaFoldDB" id="A0A8K0AJ05"/>
<keyword evidence="6" id="KW-1185">Reference proteome</keyword>
<dbReference type="Proteomes" id="UP000799049">
    <property type="component" value="Unassembled WGS sequence"/>
</dbReference>
<evidence type="ECO:0000313" key="5">
    <source>
        <dbReference type="EMBL" id="KAF0852837.1"/>
    </source>
</evidence>
<dbReference type="InterPro" id="IPR050435">
    <property type="entry name" value="MZM1/LYRM7"/>
</dbReference>
<comment type="subcellular location">
    <subcellularLocation>
        <location evidence="1">Mitochondrion matrix</location>
    </subcellularLocation>
</comment>